<dbReference type="GO" id="GO:0005524">
    <property type="term" value="F:ATP binding"/>
    <property type="evidence" value="ECO:0007669"/>
    <property type="project" value="UniProtKB-KW"/>
</dbReference>
<reference evidence="7 8" key="1">
    <citation type="submission" date="2011-10" db="EMBL/GenBank/DDBJ databases">
        <title>The Noncontiguous Finished genome of Thermanaerovibrio velox DSM 12556.</title>
        <authorList>
            <consortium name="US DOE Joint Genome Institute (JGI-PGF)"/>
            <person name="Lucas S."/>
            <person name="Copeland A."/>
            <person name="Lapidus A."/>
            <person name="Glavina del Rio T."/>
            <person name="Dalin E."/>
            <person name="Tice H."/>
            <person name="Bruce D."/>
            <person name="Goodwin L."/>
            <person name="Pitluck S."/>
            <person name="Peters L."/>
            <person name="Mikhailova N."/>
            <person name="Teshima H."/>
            <person name="Kyrpides N."/>
            <person name="Mavromatis K."/>
            <person name="Ivanova N."/>
            <person name="Markowitz V."/>
            <person name="Cheng J.-F."/>
            <person name="Hugenholtz P."/>
            <person name="Woyke T."/>
            <person name="Wu D."/>
            <person name="Spring S."/>
            <person name="Brambilla E.-M."/>
            <person name="Klenk H.-P."/>
            <person name="Eisen J.A."/>
        </authorList>
    </citation>
    <scope>NUCLEOTIDE SEQUENCE [LARGE SCALE GENOMIC DNA]</scope>
    <source>
        <strain evidence="7 8">DSM 12556</strain>
    </source>
</reference>
<dbReference type="AlphaFoldDB" id="H0UP77"/>
<accession>H0UP77</accession>
<dbReference type="SMART" id="SM00382">
    <property type="entry name" value="AAA"/>
    <property type="match status" value="1"/>
</dbReference>
<dbReference type="Pfam" id="PF00005">
    <property type="entry name" value="ABC_tran"/>
    <property type="match status" value="1"/>
</dbReference>
<gene>
    <name evidence="7" type="ORF">TheveDRAFT_0320</name>
</gene>
<evidence type="ECO:0000256" key="3">
    <source>
        <dbReference type="ARBA" id="ARBA00022741"/>
    </source>
</evidence>
<protein>
    <submittedName>
        <fullName evidence="7">ABC-type branched-chain amino acid transport system, ATPase component</fullName>
    </submittedName>
</protein>
<dbReference type="PANTHER" id="PTHR43820">
    <property type="entry name" value="HIGH-AFFINITY BRANCHED-CHAIN AMINO ACID TRANSPORT ATP-BINDING PROTEIN LIVF"/>
    <property type="match status" value="1"/>
</dbReference>
<dbReference type="PROSITE" id="PS50893">
    <property type="entry name" value="ABC_TRANSPORTER_2"/>
    <property type="match status" value="1"/>
</dbReference>
<dbReference type="InterPro" id="IPR017871">
    <property type="entry name" value="ABC_transporter-like_CS"/>
</dbReference>
<keyword evidence="5" id="KW-0029">Amino-acid transport</keyword>
<comment type="similarity">
    <text evidence="1">Belongs to the ABC transporter superfamily.</text>
</comment>
<evidence type="ECO:0000256" key="1">
    <source>
        <dbReference type="ARBA" id="ARBA00005417"/>
    </source>
</evidence>
<dbReference type="PANTHER" id="PTHR43820:SF4">
    <property type="entry name" value="HIGH-AFFINITY BRANCHED-CHAIN AMINO ACID TRANSPORT ATP-BINDING PROTEIN LIVF"/>
    <property type="match status" value="1"/>
</dbReference>
<dbReference type="CDD" id="cd03224">
    <property type="entry name" value="ABC_TM1139_LivF_branched"/>
    <property type="match status" value="1"/>
</dbReference>
<dbReference type="OrthoDB" id="2715at2"/>
<evidence type="ECO:0000313" key="7">
    <source>
        <dbReference type="EMBL" id="EHM09490.1"/>
    </source>
</evidence>
<evidence type="ECO:0000313" key="8">
    <source>
        <dbReference type="Proteomes" id="UP000005730"/>
    </source>
</evidence>
<evidence type="ECO:0000256" key="2">
    <source>
        <dbReference type="ARBA" id="ARBA00022448"/>
    </source>
</evidence>
<dbReference type="Gene3D" id="3.40.50.300">
    <property type="entry name" value="P-loop containing nucleotide triphosphate hydrolases"/>
    <property type="match status" value="1"/>
</dbReference>
<dbReference type="Proteomes" id="UP000005730">
    <property type="component" value="Chromosome"/>
</dbReference>
<dbReference type="InterPro" id="IPR003439">
    <property type="entry name" value="ABC_transporter-like_ATP-bd"/>
</dbReference>
<dbReference type="GO" id="GO:0015658">
    <property type="term" value="F:branched-chain amino acid transmembrane transporter activity"/>
    <property type="evidence" value="ECO:0007669"/>
    <property type="project" value="TreeGrafter"/>
</dbReference>
<dbReference type="GO" id="GO:0015807">
    <property type="term" value="P:L-amino acid transport"/>
    <property type="evidence" value="ECO:0007669"/>
    <property type="project" value="TreeGrafter"/>
</dbReference>
<evidence type="ECO:0000256" key="5">
    <source>
        <dbReference type="ARBA" id="ARBA00022970"/>
    </source>
</evidence>
<name>H0UP77_9BACT</name>
<dbReference type="InterPro" id="IPR052156">
    <property type="entry name" value="BCAA_Transport_ATP-bd_LivF"/>
</dbReference>
<dbReference type="InterPro" id="IPR003593">
    <property type="entry name" value="AAA+_ATPase"/>
</dbReference>
<dbReference type="EMBL" id="CM001377">
    <property type="protein sequence ID" value="EHM09490.1"/>
    <property type="molecule type" value="Genomic_DNA"/>
</dbReference>
<sequence>MLDVRGLFVNYGKIQALRGVSLTLGEGEVVAVVGSNGAGKSTLIWTLAGVITPASGRLVFRGRDLPGKASQVARLGIGLVPERRRLFQDLTVRENLLMGAYTRTDEQAKAAMEEVLDLFPPVADKLSVRAGSLSGGEQQMVAIGRALMSQPSLLLMDEPTLGLSPLMADRVMEAILEVNRRGVSVLLVEQNAHRALEVSRRAYVLEGGDVVKEGRSEDLLDDPAVRRAYLGDYA</sequence>
<dbReference type="HOGENOM" id="CLU_000604_1_2_0"/>
<dbReference type="eggNOG" id="COG0410">
    <property type="taxonomic scope" value="Bacteria"/>
</dbReference>
<keyword evidence="2" id="KW-0813">Transport</keyword>
<keyword evidence="8" id="KW-1185">Reference proteome</keyword>
<dbReference type="InterPro" id="IPR027417">
    <property type="entry name" value="P-loop_NTPase"/>
</dbReference>
<dbReference type="GO" id="GO:0016887">
    <property type="term" value="F:ATP hydrolysis activity"/>
    <property type="evidence" value="ECO:0007669"/>
    <property type="project" value="InterPro"/>
</dbReference>
<organism evidence="7 8">
    <name type="scientific">Thermanaerovibrio velox DSM 12556</name>
    <dbReference type="NCBI Taxonomy" id="926567"/>
    <lineage>
        <taxon>Bacteria</taxon>
        <taxon>Thermotogati</taxon>
        <taxon>Synergistota</taxon>
        <taxon>Synergistia</taxon>
        <taxon>Synergistales</taxon>
        <taxon>Synergistaceae</taxon>
        <taxon>Thermanaerovibrio</taxon>
    </lineage>
</organism>
<keyword evidence="4" id="KW-0067">ATP-binding</keyword>
<evidence type="ECO:0000259" key="6">
    <source>
        <dbReference type="PROSITE" id="PS50893"/>
    </source>
</evidence>
<proteinExistence type="inferred from homology"/>
<evidence type="ECO:0000256" key="4">
    <source>
        <dbReference type="ARBA" id="ARBA00022840"/>
    </source>
</evidence>
<dbReference type="STRING" id="926567.TheveDRAFT_0320"/>
<dbReference type="SUPFAM" id="SSF52540">
    <property type="entry name" value="P-loop containing nucleoside triphosphate hydrolases"/>
    <property type="match status" value="1"/>
</dbReference>
<feature type="domain" description="ABC transporter" evidence="6">
    <location>
        <begin position="2"/>
        <end position="232"/>
    </location>
</feature>
<dbReference type="RefSeq" id="WP_006582984.1">
    <property type="nucleotide sequence ID" value="NZ_CM001377.1"/>
</dbReference>
<keyword evidence="3" id="KW-0547">Nucleotide-binding</keyword>
<dbReference type="PROSITE" id="PS00211">
    <property type="entry name" value="ABC_TRANSPORTER_1"/>
    <property type="match status" value="1"/>
</dbReference>